<dbReference type="EMBL" id="AVOT02017105">
    <property type="protein sequence ID" value="MBW0502966.1"/>
    <property type="molecule type" value="Genomic_DNA"/>
</dbReference>
<keyword evidence="3" id="KW-1185">Reference proteome</keyword>
<feature type="compositionally biased region" description="Polar residues" evidence="1">
    <location>
        <begin position="18"/>
        <end position="28"/>
    </location>
</feature>
<name>A0A9Q3DFA7_9BASI</name>
<evidence type="ECO:0000256" key="1">
    <source>
        <dbReference type="SAM" id="MobiDB-lite"/>
    </source>
</evidence>
<feature type="region of interest" description="Disordered" evidence="1">
    <location>
        <begin position="86"/>
        <end position="110"/>
    </location>
</feature>
<accession>A0A9Q3DFA7</accession>
<gene>
    <name evidence="2" type="ORF">O181_042681</name>
</gene>
<protein>
    <submittedName>
        <fullName evidence="2">Uncharacterized protein</fullName>
    </submittedName>
</protein>
<proteinExistence type="predicted"/>
<sequence length="110" mass="11554">MSDGGETTETSKEGRLKSNLQACPSRNVSVDPEPIPGQLISSSLHVHQPQGNGSPFRRPLGREGAHALLSPGWNCGKDQPFNCNGSTVGDSPHGRCSGQLRPGTAHSKKA</sequence>
<dbReference type="AlphaFoldDB" id="A0A9Q3DFA7"/>
<reference evidence="2" key="1">
    <citation type="submission" date="2021-03" db="EMBL/GenBank/DDBJ databases">
        <title>Draft genome sequence of rust myrtle Austropuccinia psidii MF-1, a brazilian biotype.</title>
        <authorList>
            <person name="Quecine M.C."/>
            <person name="Pachon D.M.R."/>
            <person name="Bonatelli M.L."/>
            <person name="Correr F.H."/>
            <person name="Franceschini L.M."/>
            <person name="Leite T.F."/>
            <person name="Margarido G.R.A."/>
            <person name="Almeida C.A."/>
            <person name="Ferrarezi J.A."/>
            <person name="Labate C.A."/>
        </authorList>
    </citation>
    <scope>NUCLEOTIDE SEQUENCE</scope>
    <source>
        <strain evidence="2">MF-1</strain>
    </source>
</reference>
<organism evidence="2 3">
    <name type="scientific">Austropuccinia psidii MF-1</name>
    <dbReference type="NCBI Taxonomy" id="1389203"/>
    <lineage>
        <taxon>Eukaryota</taxon>
        <taxon>Fungi</taxon>
        <taxon>Dikarya</taxon>
        <taxon>Basidiomycota</taxon>
        <taxon>Pucciniomycotina</taxon>
        <taxon>Pucciniomycetes</taxon>
        <taxon>Pucciniales</taxon>
        <taxon>Sphaerophragmiaceae</taxon>
        <taxon>Austropuccinia</taxon>
    </lineage>
</organism>
<evidence type="ECO:0000313" key="3">
    <source>
        <dbReference type="Proteomes" id="UP000765509"/>
    </source>
</evidence>
<comment type="caution">
    <text evidence="2">The sequence shown here is derived from an EMBL/GenBank/DDBJ whole genome shotgun (WGS) entry which is preliminary data.</text>
</comment>
<evidence type="ECO:0000313" key="2">
    <source>
        <dbReference type="EMBL" id="MBW0502966.1"/>
    </source>
</evidence>
<feature type="region of interest" description="Disordered" evidence="1">
    <location>
        <begin position="1"/>
        <end position="39"/>
    </location>
</feature>
<dbReference type="Proteomes" id="UP000765509">
    <property type="component" value="Unassembled WGS sequence"/>
</dbReference>